<reference evidence="5 6" key="1">
    <citation type="submission" date="2016-11" db="EMBL/GenBank/DDBJ databases">
        <title>The macronuclear genome of Stentor coeruleus: a giant cell with tiny introns.</title>
        <authorList>
            <person name="Slabodnick M."/>
            <person name="Ruby J.G."/>
            <person name="Reiff S.B."/>
            <person name="Swart E.C."/>
            <person name="Gosai S."/>
            <person name="Prabakaran S."/>
            <person name="Witkowska E."/>
            <person name="Larue G.E."/>
            <person name="Fisher S."/>
            <person name="Freeman R.M."/>
            <person name="Gunawardena J."/>
            <person name="Chu W."/>
            <person name="Stover N.A."/>
            <person name="Gregory B.D."/>
            <person name="Nowacki M."/>
            <person name="Derisi J."/>
            <person name="Roy S.W."/>
            <person name="Marshall W.F."/>
            <person name="Sood P."/>
        </authorList>
    </citation>
    <scope>NUCLEOTIDE SEQUENCE [LARGE SCALE GENOMIC DNA]</scope>
    <source>
        <strain evidence="5">WM001</strain>
    </source>
</reference>
<dbReference type="SUPFAM" id="SSF51430">
    <property type="entry name" value="NAD(P)-linked oxidoreductase"/>
    <property type="match status" value="1"/>
</dbReference>
<dbReference type="Pfam" id="PF00248">
    <property type="entry name" value="Aldo_ket_red"/>
    <property type="match status" value="1"/>
</dbReference>
<dbReference type="GO" id="GO:0016491">
    <property type="term" value="F:oxidoreductase activity"/>
    <property type="evidence" value="ECO:0007669"/>
    <property type="project" value="UniProtKB-KW"/>
</dbReference>
<dbReference type="InterPro" id="IPR005399">
    <property type="entry name" value="K_chnl_volt-dep_bsu_KCNAB-rel"/>
</dbReference>
<proteinExistence type="inferred from homology"/>
<protein>
    <recommendedName>
        <fullName evidence="4">NADP-dependent oxidoreductase domain-containing protein</fullName>
    </recommendedName>
</protein>
<dbReference type="OrthoDB" id="2310150at2759"/>
<comment type="caution">
    <text evidence="5">The sequence shown here is derived from an EMBL/GenBank/DDBJ whole genome shotgun (WGS) entry which is preliminary data.</text>
</comment>
<comment type="similarity">
    <text evidence="1">Belongs to the shaker potassium channel beta subunit family.</text>
</comment>
<evidence type="ECO:0000256" key="2">
    <source>
        <dbReference type="ARBA" id="ARBA00022857"/>
    </source>
</evidence>
<dbReference type="Gene3D" id="3.20.20.100">
    <property type="entry name" value="NADP-dependent oxidoreductase domain"/>
    <property type="match status" value="1"/>
</dbReference>
<keyword evidence="2" id="KW-0521">NADP</keyword>
<dbReference type="InterPro" id="IPR023210">
    <property type="entry name" value="NADP_OxRdtase_dom"/>
</dbReference>
<accession>A0A1R2BSV5</accession>
<evidence type="ECO:0000259" key="4">
    <source>
        <dbReference type="Pfam" id="PF00248"/>
    </source>
</evidence>
<dbReference type="PRINTS" id="PR01577">
    <property type="entry name" value="KCNABCHANNEL"/>
</dbReference>
<keyword evidence="6" id="KW-1185">Reference proteome</keyword>
<sequence length="224" mass="25869">MRLGVKNSLQRLQLDNVDILYLHRYDYDVPILEQIKAINEFIDQDLTYYWGTSEFTSSQLEEIFYLCDKHGLIPPIAEQCQYNMFSRKIFEVDYAPLFDNYKLGTTIWSPLAGGLLSGKYNDGIPEGSRYATIPLYKFRYDECIGWREDKGINMFSGLKQISNELGCTQAQLALAWTIKNPDVSTAIFGTNDKRQIAENIEAVRIAKKLDNVLIEKIDRLLDNR</sequence>
<dbReference type="EMBL" id="MPUH01000449">
    <property type="protein sequence ID" value="OMJ79902.1"/>
    <property type="molecule type" value="Genomic_DNA"/>
</dbReference>
<keyword evidence="3" id="KW-0560">Oxidoreductase</keyword>
<evidence type="ECO:0000256" key="3">
    <source>
        <dbReference type="ARBA" id="ARBA00023002"/>
    </source>
</evidence>
<gene>
    <name evidence="5" type="ORF">SteCoe_19989</name>
</gene>
<evidence type="ECO:0000313" key="6">
    <source>
        <dbReference type="Proteomes" id="UP000187209"/>
    </source>
</evidence>
<name>A0A1R2BSV5_9CILI</name>
<dbReference type="PANTHER" id="PTHR43150">
    <property type="entry name" value="HYPERKINETIC, ISOFORM M"/>
    <property type="match status" value="1"/>
</dbReference>
<organism evidence="5 6">
    <name type="scientific">Stentor coeruleus</name>
    <dbReference type="NCBI Taxonomy" id="5963"/>
    <lineage>
        <taxon>Eukaryota</taxon>
        <taxon>Sar</taxon>
        <taxon>Alveolata</taxon>
        <taxon>Ciliophora</taxon>
        <taxon>Postciliodesmatophora</taxon>
        <taxon>Heterotrichea</taxon>
        <taxon>Heterotrichida</taxon>
        <taxon>Stentoridae</taxon>
        <taxon>Stentor</taxon>
    </lineage>
</organism>
<dbReference type="PANTHER" id="PTHR43150:SF2">
    <property type="entry name" value="HYPERKINETIC, ISOFORM M"/>
    <property type="match status" value="1"/>
</dbReference>
<dbReference type="Proteomes" id="UP000187209">
    <property type="component" value="Unassembled WGS sequence"/>
</dbReference>
<evidence type="ECO:0000313" key="5">
    <source>
        <dbReference type="EMBL" id="OMJ79902.1"/>
    </source>
</evidence>
<dbReference type="InterPro" id="IPR036812">
    <property type="entry name" value="NAD(P)_OxRdtase_dom_sf"/>
</dbReference>
<dbReference type="AlphaFoldDB" id="A0A1R2BSV5"/>
<evidence type="ECO:0000256" key="1">
    <source>
        <dbReference type="ARBA" id="ARBA00006515"/>
    </source>
</evidence>
<feature type="domain" description="NADP-dependent oxidoreductase" evidence="4">
    <location>
        <begin position="5"/>
        <end position="220"/>
    </location>
</feature>